<dbReference type="InterPro" id="IPR027417">
    <property type="entry name" value="P-loop_NTPase"/>
</dbReference>
<dbReference type="SUPFAM" id="SSF52540">
    <property type="entry name" value="P-loop containing nucleoside triphosphate hydrolases"/>
    <property type="match status" value="1"/>
</dbReference>
<dbReference type="Proteomes" id="UP000485058">
    <property type="component" value="Unassembled WGS sequence"/>
</dbReference>
<gene>
    <name evidence="2" type="ORF">HaLaN_10751</name>
</gene>
<comment type="caution">
    <text evidence="2">The sequence shown here is derived from an EMBL/GenBank/DDBJ whole genome shotgun (WGS) entry which is preliminary data.</text>
</comment>
<sequence length="105" mass="11736">VPGRRYPVDILYTKAPEADYVDAAVVTSLQVHATQPPGDILVFLTGQEEIEAMEELLRQRTRGLGTKIGELIICPIYANLPSEMQARAGRMWGLLHWGMWPCNSL</sequence>
<dbReference type="Gene3D" id="3.40.50.300">
    <property type="entry name" value="P-loop containing nucleotide triphosphate hydrolases"/>
    <property type="match status" value="1"/>
</dbReference>
<evidence type="ECO:0000313" key="3">
    <source>
        <dbReference type="Proteomes" id="UP000485058"/>
    </source>
</evidence>
<dbReference type="GO" id="GO:0003723">
    <property type="term" value="F:RNA binding"/>
    <property type="evidence" value="ECO:0007669"/>
    <property type="project" value="TreeGrafter"/>
</dbReference>
<organism evidence="2 3">
    <name type="scientific">Haematococcus lacustris</name>
    <name type="common">Green alga</name>
    <name type="synonym">Haematococcus pluvialis</name>
    <dbReference type="NCBI Taxonomy" id="44745"/>
    <lineage>
        <taxon>Eukaryota</taxon>
        <taxon>Viridiplantae</taxon>
        <taxon>Chlorophyta</taxon>
        <taxon>core chlorophytes</taxon>
        <taxon>Chlorophyceae</taxon>
        <taxon>CS clade</taxon>
        <taxon>Chlamydomonadales</taxon>
        <taxon>Haematococcaceae</taxon>
        <taxon>Haematococcus</taxon>
    </lineage>
</organism>
<protein>
    <submittedName>
        <fullName evidence="2">Uncharacterized protein</fullName>
    </submittedName>
</protein>
<proteinExistence type="predicted"/>
<comment type="catalytic activity">
    <reaction evidence="1">
        <text>ATP + H2O = ADP + phosphate + H(+)</text>
        <dbReference type="Rhea" id="RHEA:13065"/>
        <dbReference type="ChEBI" id="CHEBI:15377"/>
        <dbReference type="ChEBI" id="CHEBI:15378"/>
        <dbReference type="ChEBI" id="CHEBI:30616"/>
        <dbReference type="ChEBI" id="CHEBI:43474"/>
        <dbReference type="ChEBI" id="CHEBI:456216"/>
        <dbReference type="EC" id="3.6.4.13"/>
    </reaction>
</comment>
<dbReference type="PANTHER" id="PTHR18934">
    <property type="entry name" value="ATP-DEPENDENT RNA HELICASE"/>
    <property type="match status" value="1"/>
</dbReference>
<name>A0A699YWQ1_HAELA</name>
<feature type="non-terminal residue" evidence="2">
    <location>
        <position position="105"/>
    </location>
</feature>
<dbReference type="EMBL" id="BLLF01000751">
    <property type="protein sequence ID" value="GFH14653.1"/>
    <property type="molecule type" value="Genomic_DNA"/>
</dbReference>
<evidence type="ECO:0000256" key="1">
    <source>
        <dbReference type="ARBA" id="ARBA00047984"/>
    </source>
</evidence>
<dbReference type="AlphaFoldDB" id="A0A699YWQ1"/>
<feature type="non-terminal residue" evidence="2">
    <location>
        <position position="1"/>
    </location>
</feature>
<dbReference type="GO" id="GO:0071013">
    <property type="term" value="C:catalytic step 2 spliceosome"/>
    <property type="evidence" value="ECO:0007669"/>
    <property type="project" value="TreeGrafter"/>
</dbReference>
<dbReference type="PANTHER" id="PTHR18934:SF83">
    <property type="entry name" value="PRE-MRNA-SPLICING FACTOR ATP-DEPENDENT RNA HELICASE DHX16"/>
    <property type="match status" value="1"/>
</dbReference>
<keyword evidence="3" id="KW-1185">Reference proteome</keyword>
<dbReference type="GO" id="GO:0003724">
    <property type="term" value="F:RNA helicase activity"/>
    <property type="evidence" value="ECO:0007669"/>
    <property type="project" value="UniProtKB-EC"/>
</dbReference>
<accession>A0A699YWQ1</accession>
<reference evidence="2 3" key="1">
    <citation type="submission" date="2020-02" db="EMBL/GenBank/DDBJ databases">
        <title>Draft genome sequence of Haematococcus lacustris strain NIES-144.</title>
        <authorList>
            <person name="Morimoto D."/>
            <person name="Nakagawa S."/>
            <person name="Yoshida T."/>
            <person name="Sawayama S."/>
        </authorList>
    </citation>
    <scope>NUCLEOTIDE SEQUENCE [LARGE SCALE GENOMIC DNA]</scope>
    <source>
        <strain evidence="2 3">NIES-144</strain>
    </source>
</reference>
<evidence type="ECO:0000313" key="2">
    <source>
        <dbReference type="EMBL" id="GFH14653.1"/>
    </source>
</evidence>